<protein>
    <submittedName>
        <fullName evidence="1">Uncharacterized protein</fullName>
    </submittedName>
</protein>
<comment type="caution">
    <text evidence="1">The sequence shown here is derived from an EMBL/GenBank/DDBJ whole genome shotgun (WGS) entry which is preliminary data.</text>
</comment>
<organism evidence="1 2">
    <name type="scientific">Fontibacillus solani</name>
    <dbReference type="NCBI Taxonomy" id="1572857"/>
    <lineage>
        <taxon>Bacteria</taxon>
        <taxon>Bacillati</taxon>
        <taxon>Bacillota</taxon>
        <taxon>Bacilli</taxon>
        <taxon>Bacillales</taxon>
        <taxon>Paenibacillaceae</taxon>
        <taxon>Fontibacillus</taxon>
    </lineage>
</organism>
<dbReference type="EMBL" id="JACJIP010000003">
    <property type="protein sequence ID" value="MBA9084377.1"/>
    <property type="molecule type" value="Genomic_DNA"/>
</dbReference>
<gene>
    <name evidence="1" type="ORF">FHR92_000831</name>
</gene>
<evidence type="ECO:0000313" key="1">
    <source>
        <dbReference type="EMBL" id="MBA9084377.1"/>
    </source>
</evidence>
<keyword evidence="2" id="KW-1185">Reference proteome</keyword>
<dbReference type="Proteomes" id="UP000567067">
    <property type="component" value="Unassembled WGS sequence"/>
</dbReference>
<reference evidence="1 2" key="1">
    <citation type="submission" date="2020-08" db="EMBL/GenBank/DDBJ databases">
        <title>Genomic Encyclopedia of Type Strains, Phase III (KMG-III): the genomes of soil and plant-associated and newly described type strains.</title>
        <authorList>
            <person name="Whitman W."/>
        </authorList>
    </citation>
    <scope>NUCLEOTIDE SEQUENCE [LARGE SCALE GENOMIC DNA]</scope>
    <source>
        <strain evidence="1 2">CECT 8693</strain>
    </source>
</reference>
<sequence>MVMVKLVQKLVTEREMFATKLPIQVLVVLRYSRLCNKSVIGV</sequence>
<proteinExistence type="predicted"/>
<accession>A0A7W3XQ98</accession>
<name>A0A7W3XQ98_9BACL</name>
<evidence type="ECO:0000313" key="2">
    <source>
        <dbReference type="Proteomes" id="UP000567067"/>
    </source>
</evidence>
<dbReference type="AlphaFoldDB" id="A0A7W3XQ98"/>